<dbReference type="InterPro" id="IPR007809">
    <property type="entry name" value="FlgN-like"/>
</dbReference>
<evidence type="ECO:0000256" key="3">
    <source>
        <dbReference type="ARBA" id="ARBA00022795"/>
    </source>
</evidence>
<evidence type="ECO:0000313" key="5">
    <source>
        <dbReference type="Proteomes" id="UP001595999"/>
    </source>
</evidence>
<evidence type="ECO:0000256" key="1">
    <source>
        <dbReference type="ARBA" id="ARBA00002397"/>
    </source>
</evidence>
<dbReference type="Pfam" id="PF05130">
    <property type="entry name" value="FlgN"/>
    <property type="match status" value="1"/>
</dbReference>
<dbReference type="InterPro" id="IPR036679">
    <property type="entry name" value="FlgN-like_sf"/>
</dbReference>
<dbReference type="Gene3D" id="1.20.58.300">
    <property type="entry name" value="FlgN-like"/>
    <property type="match status" value="1"/>
</dbReference>
<keyword evidence="4" id="KW-0282">Flagellum</keyword>
<comment type="similarity">
    <text evidence="2">Belongs to the FlgN family.</text>
</comment>
<dbReference type="EMBL" id="JBHSEK010000001">
    <property type="protein sequence ID" value="MFC4488206.1"/>
    <property type="molecule type" value="Genomic_DNA"/>
</dbReference>
<dbReference type="Proteomes" id="UP001595999">
    <property type="component" value="Unassembled WGS sequence"/>
</dbReference>
<accession>A0ABV8ZNE6</accession>
<evidence type="ECO:0000313" key="4">
    <source>
        <dbReference type="EMBL" id="MFC4488206.1"/>
    </source>
</evidence>
<evidence type="ECO:0000256" key="2">
    <source>
        <dbReference type="ARBA" id="ARBA00007703"/>
    </source>
</evidence>
<keyword evidence="4" id="KW-0969">Cilium</keyword>
<dbReference type="SUPFAM" id="SSF140566">
    <property type="entry name" value="FlgN-like"/>
    <property type="match status" value="1"/>
</dbReference>
<sequence>MNVVEEFTQLCRAESDLVARLVALLEQEQKILIKGFDVQLDALAESKSGVLDLLAASAAQRGELMRQIGVQDSETVYIWLADKPEASLAWTGLEEAIQRAQSINQLNGNFIDQRLSLVEGALSTLREAAASTVGYDKAGQLPELATGRRFLGSA</sequence>
<name>A0ABV8ZNE6_9NEIS</name>
<keyword evidence="3" id="KW-1005">Bacterial flagellum biogenesis</keyword>
<reference evidence="5" key="1">
    <citation type="journal article" date="2019" name="Int. J. Syst. Evol. Microbiol.">
        <title>The Global Catalogue of Microorganisms (GCM) 10K type strain sequencing project: providing services to taxonomists for standard genome sequencing and annotation.</title>
        <authorList>
            <consortium name="The Broad Institute Genomics Platform"/>
            <consortium name="The Broad Institute Genome Sequencing Center for Infectious Disease"/>
            <person name="Wu L."/>
            <person name="Ma J."/>
        </authorList>
    </citation>
    <scope>NUCLEOTIDE SEQUENCE [LARGE SCALE GENOMIC DNA]</scope>
    <source>
        <strain evidence="5">CGMCC 4.7608</strain>
    </source>
</reference>
<protein>
    <submittedName>
        <fullName evidence="4">Flagella synthesis protein FlgN</fullName>
    </submittedName>
</protein>
<comment type="function">
    <text evidence="1">Required for the efficient initiation of filament assembly.</text>
</comment>
<proteinExistence type="inferred from homology"/>
<keyword evidence="4" id="KW-0966">Cell projection</keyword>
<dbReference type="RefSeq" id="WP_048409620.1">
    <property type="nucleotide sequence ID" value="NZ_JAJOHW010000093.1"/>
</dbReference>
<keyword evidence="5" id="KW-1185">Reference proteome</keyword>
<comment type="caution">
    <text evidence="4">The sequence shown here is derived from an EMBL/GenBank/DDBJ whole genome shotgun (WGS) entry which is preliminary data.</text>
</comment>
<gene>
    <name evidence="4" type="ORF">ACFO0R_01105</name>
</gene>
<organism evidence="4 5">
    <name type="scientific">Chromobacterium aquaticum</name>
    <dbReference type="NCBI Taxonomy" id="467180"/>
    <lineage>
        <taxon>Bacteria</taxon>
        <taxon>Pseudomonadati</taxon>
        <taxon>Pseudomonadota</taxon>
        <taxon>Betaproteobacteria</taxon>
        <taxon>Neisseriales</taxon>
        <taxon>Chromobacteriaceae</taxon>
        <taxon>Chromobacterium</taxon>
    </lineage>
</organism>